<organism evidence="15 16">
    <name type="scientific">Saponaria officinalis</name>
    <name type="common">Common soapwort</name>
    <name type="synonym">Lychnis saponaria</name>
    <dbReference type="NCBI Taxonomy" id="3572"/>
    <lineage>
        <taxon>Eukaryota</taxon>
        <taxon>Viridiplantae</taxon>
        <taxon>Streptophyta</taxon>
        <taxon>Embryophyta</taxon>
        <taxon>Tracheophyta</taxon>
        <taxon>Spermatophyta</taxon>
        <taxon>Magnoliopsida</taxon>
        <taxon>eudicotyledons</taxon>
        <taxon>Gunneridae</taxon>
        <taxon>Pentapetalae</taxon>
        <taxon>Caryophyllales</taxon>
        <taxon>Caryophyllaceae</taxon>
        <taxon>Caryophylleae</taxon>
        <taxon>Saponaria</taxon>
    </lineage>
</organism>
<comment type="similarity">
    <text evidence="1">Belongs to the DnaX/STICHEL family.</text>
</comment>
<dbReference type="EMBL" id="JBDFQZ010000005">
    <property type="protein sequence ID" value="KAK9726713.1"/>
    <property type="molecule type" value="Genomic_DNA"/>
</dbReference>
<dbReference type="EMBL" id="JBDFQZ010000005">
    <property type="protein sequence ID" value="KAK9726715.1"/>
    <property type="molecule type" value="Genomic_DNA"/>
</dbReference>
<dbReference type="InterPro" id="IPR045085">
    <property type="entry name" value="HLD_clamp_pol_III_gamma_tau"/>
</dbReference>
<dbReference type="Pfam" id="PF22608">
    <property type="entry name" value="DNAX_ATPase_lid"/>
    <property type="match status" value="1"/>
</dbReference>
<dbReference type="SUPFAM" id="SSF52540">
    <property type="entry name" value="P-loop containing nucleoside triphosphate hydrolases"/>
    <property type="match status" value="1"/>
</dbReference>
<keyword evidence="10" id="KW-0239">DNA-directed DNA polymerase</keyword>
<proteinExistence type="inferred from homology"/>
<dbReference type="GO" id="GO:0009360">
    <property type="term" value="C:DNA polymerase III complex"/>
    <property type="evidence" value="ECO:0007669"/>
    <property type="project" value="InterPro"/>
</dbReference>
<dbReference type="Gene3D" id="1.20.272.10">
    <property type="match status" value="1"/>
</dbReference>
<dbReference type="InterPro" id="IPR022754">
    <property type="entry name" value="DNA_pol_III_gamma-3"/>
</dbReference>
<name>A0AAW1L3B4_SAPOF</name>
<dbReference type="Pfam" id="PF13177">
    <property type="entry name" value="DNA_pol3_delta2"/>
    <property type="match status" value="1"/>
</dbReference>
<evidence type="ECO:0000256" key="10">
    <source>
        <dbReference type="ARBA" id="ARBA00022932"/>
    </source>
</evidence>
<protein>
    <recommendedName>
        <fullName evidence="2">DNA-directed DNA polymerase</fullName>
        <ecNumber evidence="2">2.7.7.7</ecNumber>
    </recommendedName>
</protein>
<evidence type="ECO:0000256" key="7">
    <source>
        <dbReference type="ARBA" id="ARBA00022741"/>
    </source>
</evidence>
<feature type="domain" description="AAA+ ATPase" evidence="14">
    <location>
        <begin position="348"/>
        <end position="491"/>
    </location>
</feature>
<dbReference type="GO" id="GO:0006261">
    <property type="term" value="P:DNA-templated DNA replication"/>
    <property type="evidence" value="ECO:0007669"/>
    <property type="project" value="TreeGrafter"/>
</dbReference>
<evidence type="ECO:0000259" key="14">
    <source>
        <dbReference type="SMART" id="SM00382"/>
    </source>
</evidence>
<dbReference type="InterPro" id="IPR008921">
    <property type="entry name" value="DNA_pol3_clamp-load_cplx_C"/>
</dbReference>
<dbReference type="InterPro" id="IPR003593">
    <property type="entry name" value="AAA+_ATPase"/>
</dbReference>
<dbReference type="InterPro" id="IPR054506">
    <property type="entry name" value="DnaA_N-like_STI"/>
</dbReference>
<evidence type="ECO:0000256" key="9">
    <source>
        <dbReference type="ARBA" id="ARBA00022840"/>
    </source>
</evidence>
<reference evidence="15 16" key="1">
    <citation type="submission" date="2024-03" db="EMBL/GenBank/DDBJ databases">
        <title>WGS assembly of Saponaria officinalis var. Norfolk2.</title>
        <authorList>
            <person name="Jenkins J."/>
            <person name="Shu S."/>
            <person name="Grimwood J."/>
            <person name="Barry K."/>
            <person name="Goodstein D."/>
            <person name="Schmutz J."/>
            <person name="Leebens-Mack J."/>
            <person name="Osbourn A."/>
        </authorList>
    </citation>
    <scope>NUCLEOTIDE SEQUENCE [LARGE SCALE GENOMIC DNA]</scope>
    <source>
        <strain evidence="16">cv. Norfolk2</strain>
        <strain evidence="15">JIC</strain>
        <tissue evidence="15">Leaf</tissue>
    </source>
</reference>
<evidence type="ECO:0000256" key="8">
    <source>
        <dbReference type="ARBA" id="ARBA00022833"/>
    </source>
</evidence>
<evidence type="ECO:0000256" key="6">
    <source>
        <dbReference type="ARBA" id="ARBA00022723"/>
    </source>
</evidence>
<dbReference type="GO" id="GO:0003677">
    <property type="term" value="F:DNA binding"/>
    <property type="evidence" value="ECO:0007669"/>
    <property type="project" value="InterPro"/>
</dbReference>
<dbReference type="Pfam" id="PF23007">
    <property type="entry name" value="DnaA_N-like_STI"/>
    <property type="match status" value="1"/>
</dbReference>
<dbReference type="GO" id="GO:0006281">
    <property type="term" value="P:DNA repair"/>
    <property type="evidence" value="ECO:0007669"/>
    <property type="project" value="TreeGrafter"/>
</dbReference>
<keyword evidence="8" id="KW-0862">Zinc</keyword>
<comment type="catalytic activity">
    <reaction evidence="12">
        <text>DNA(n) + a 2'-deoxyribonucleoside 5'-triphosphate = DNA(n+1) + diphosphate</text>
        <dbReference type="Rhea" id="RHEA:22508"/>
        <dbReference type="Rhea" id="RHEA-COMP:17339"/>
        <dbReference type="Rhea" id="RHEA-COMP:17340"/>
        <dbReference type="ChEBI" id="CHEBI:33019"/>
        <dbReference type="ChEBI" id="CHEBI:61560"/>
        <dbReference type="ChEBI" id="CHEBI:173112"/>
        <dbReference type="EC" id="2.7.7.7"/>
    </reaction>
</comment>
<dbReference type="InterPro" id="IPR012763">
    <property type="entry name" value="DNA_pol_III_sug/sutau_N"/>
</dbReference>
<evidence type="ECO:0000256" key="2">
    <source>
        <dbReference type="ARBA" id="ARBA00012417"/>
    </source>
</evidence>
<dbReference type="InterPro" id="IPR050238">
    <property type="entry name" value="DNA_Rep/Repair_Clamp_Loader"/>
</dbReference>
<dbReference type="EMBL" id="JBDFQZ010000005">
    <property type="protein sequence ID" value="KAK9726710.1"/>
    <property type="molecule type" value="Genomic_DNA"/>
</dbReference>
<gene>
    <name evidence="15" type="ORF">RND81_05G232400</name>
</gene>
<keyword evidence="4" id="KW-0548">Nucleotidyltransferase</keyword>
<dbReference type="NCBIfam" id="TIGR02397">
    <property type="entry name" value="dnaX_nterm"/>
    <property type="match status" value="1"/>
</dbReference>
<dbReference type="PANTHER" id="PTHR11669:SF0">
    <property type="entry name" value="PROTEIN STICHEL-LIKE 2"/>
    <property type="match status" value="1"/>
</dbReference>
<accession>A0AAW1L3B4</accession>
<dbReference type="CDD" id="cd18137">
    <property type="entry name" value="HLD_clamp_pol_III_gamma_tau"/>
    <property type="match status" value="1"/>
</dbReference>
<feature type="region of interest" description="Disordered" evidence="13">
    <location>
        <begin position="888"/>
        <end position="910"/>
    </location>
</feature>
<dbReference type="AlphaFoldDB" id="A0AAW1L3B4"/>
<dbReference type="GO" id="GO:0005524">
    <property type="term" value="F:ATP binding"/>
    <property type="evidence" value="ECO:0007669"/>
    <property type="project" value="UniProtKB-KW"/>
</dbReference>
<keyword evidence="3" id="KW-0808">Transferase</keyword>
<dbReference type="EC" id="2.7.7.7" evidence="2"/>
<keyword evidence="11" id="KW-0175">Coiled coil</keyword>
<dbReference type="SUPFAM" id="SSF48019">
    <property type="entry name" value="post-AAA+ oligomerization domain-like"/>
    <property type="match status" value="1"/>
</dbReference>
<evidence type="ECO:0000256" key="1">
    <source>
        <dbReference type="ARBA" id="ARBA00006360"/>
    </source>
</evidence>
<dbReference type="GO" id="GO:0003887">
    <property type="term" value="F:DNA-directed DNA polymerase activity"/>
    <property type="evidence" value="ECO:0007669"/>
    <property type="project" value="UniProtKB-KW"/>
</dbReference>
<dbReference type="EMBL" id="JBDFQZ010000005">
    <property type="protein sequence ID" value="KAK9726711.1"/>
    <property type="molecule type" value="Genomic_DNA"/>
</dbReference>
<keyword evidence="5" id="KW-0235">DNA replication</keyword>
<dbReference type="Gene3D" id="3.40.50.300">
    <property type="entry name" value="P-loop containing nucleotide triphosphate hydrolases"/>
    <property type="match status" value="1"/>
</dbReference>
<dbReference type="PANTHER" id="PTHR11669">
    <property type="entry name" value="REPLICATION FACTOR C / DNA POLYMERASE III GAMMA-TAU SUBUNIT"/>
    <property type="match status" value="1"/>
</dbReference>
<dbReference type="Proteomes" id="UP001443914">
    <property type="component" value="Unassembled WGS sequence"/>
</dbReference>
<evidence type="ECO:0000313" key="16">
    <source>
        <dbReference type="Proteomes" id="UP001443914"/>
    </source>
</evidence>
<sequence>MDGRRHSVDVPISKTLVALRRVRSLRDPSTNSMSKFSNLVDNFNWDTNSCNGISLRFGNGCLEGVTNNAGWELSKVLGTCGEEEETAKDVESSEGSPKSVCRSNVRTSGCVPKDVESNECSPKSNFRSNVRTSGCVAKSGFIVPDTKTKQEGDYRLPSKSHCKDQKDNALELACVSPYNGHLEGVDSNQESNGKKLCSKRNKGYRYKSSHGSVGDLVSRAGSPSLFASDLMLDRSTRSPSLFENDELDVFDREYRGCGISCCWSRTPRYRDSNLASDGEEYPLISGETGDTDMSEQSRGWNNISNEIVPYSDSPRSLSQKFRPKSFDELVGQGVAGRSLLGAISKGRITSLYIFHGPRGTGKTSASRIFAAALNCISLDDQRPCGSCQECVLYFAGRSRDVKEVDTVRINRAGRARSLVKNATLPPISSKYKVFILDDCHLLRGETWTTLLTNQESFSRHVVFVMITPDLDKLPRSVVARSQRYHFPKIKDVDVANRLSKICNQEGLEFEQVALEFIANKSNGSMRDAEMMLDQLSLLGSQITMTLAYELVGTVSDDELLDLLDLALSADTSNTVKKARELMTSRIDPMQLISQLANIIMDVLAAKCQDDDSEARKNFLRRHSSEMDLQKLRHALKTLSESEKQLRMCKNQTTWLTVALLQLNSMDPSFSDPNESRLSVRTANSEGADVDCCSTSSPGDRSKHRVSYDCADVDLRRIMTQGECGGTLESIWIRATETCQSSSLRNLLRKRGKLSSVWVKKDLAVVELVFQHTDYASKAEKSWKLIASSLQSVLGCNVEIRINLAASSAKAKRMSFGLFSCSRRIHKSQTTESGSDRLSDASNLTSDKAMIGDRNVDTCSSCGSQISHLCSHRMVSTLRNSDGNALITGKSGASTPHRVSQDGMLSENGQEKESKILTGDEDSDQPNCFPTSKRLSKKLTSTEASDMVCVKVQPRNNVRQASFDTYICTDYPHVLSNSCNNNDVSRNEDGKHEDVKSHCWGTPPIPVKKAWQMKHQRQRSHLVEWVLPCAAAK</sequence>
<evidence type="ECO:0000313" key="15">
    <source>
        <dbReference type="EMBL" id="KAK9726711.1"/>
    </source>
</evidence>
<comment type="caution">
    <text evidence="15">The sequence shown here is derived from an EMBL/GenBank/DDBJ whole genome shotgun (WGS) entry which is preliminary data.</text>
</comment>
<evidence type="ECO:0000256" key="3">
    <source>
        <dbReference type="ARBA" id="ARBA00022679"/>
    </source>
</evidence>
<dbReference type="Pfam" id="PF12169">
    <property type="entry name" value="DNA_pol3_gamma3"/>
    <property type="match status" value="1"/>
</dbReference>
<evidence type="ECO:0000256" key="12">
    <source>
        <dbReference type="ARBA" id="ARBA00049244"/>
    </source>
</evidence>
<keyword evidence="7" id="KW-0547">Nucleotide-binding</keyword>
<dbReference type="SMART" id="SM00382">
    <property type="entry name" value="AAA"/>
    <property type="match status" value="1"/>
</dbReference>
<evidence type="ECO:0000256" key="11">
    <source>
        <dbReference type="ARBA" id="ARBA00023054"/>
    </source>
</evidence>
<evidence type="ECO:0000256" key="4">
    <source>
        <dbReference type="ARBA" id="ARBA00022695"/>
    </source>
</evidence>
<dbReference type="GO" id="GO:0005663">
    <property type="term" value="C:DNA replication factor C complex"/>
    <property type="evidence" value="ECO:0007669"/>
    <property type="project" value="TreeGrafter"/>
</dbReference>
<dbReference type="InterPro" id="IPR027417">
    <property type="entry name" value="P-loop_NTPase"/>
</dbReference>
<dbReference type="GO" id="GO:0003689">
    <property type="term" value="F:DNA clamp loader activity"/>
    <property type="evidence" value="ECO:0007669"/>
    <property type="project" value="TreeGrafter"/>
</dbReference>
<evidence type="ECO:0000256" key="13">
    <source>
        <dbReference type="SAM" id="MobiDB-lite"/>
    </source>
</evidence>
<keyword evidence="6" id="KW-0479">Metal-binding</keyword>
<dbReference type="GO" id="GO:0046872">
    <property type="term" value="F:metal ion binding"/>
    <property type="evidence" value="ECO:0007669"/>
    <property type="project" value="UniProtKB-KW"/>
</dbReference>
<keyword evidence="9" id="KW-0067">ATP-binding</keyword>
<keyword evidence="16" id="KW-1185">Reference proteome</keyword>
<dbReference type="Gene3D" id="1.10.8.60">
    <property type="match status" value="1"/>
</dbReference>
<evidence type="ECO:0000256" key="5">
    <source>
        <dbReference type="ARBA" id="ARBA00022705"/>
    </source>
</evidence>
<dbReference type="FunFam" id="1.10.8.60:FF:000013">
    <property type="entry name" value="DNA polymerase III subunit gamma/tau"/>
    <property type="match status" value="1"/>
</dbReference>